<dbReference type="Pfam" id="PF25375">
    <property type="entry name" value="Lin-15B"/>
    <property type="match status" value="1"/>
</dbReference>
<feature type="domain" description="Lin-15A/B-like" evidence="1">
    <location>
        <begin position="9"/>
        <end position="120"/>
    </location>
</feature>
<dbReference type="InterPro" id="IPR057432">
    <property type="entry name" value="Lin-15A/B-like_dom"/>
</dbReference>
<sequence>MSCSKPQEHQCFICFETPAEVWLVQTKMELLLLLTMACFKYHTTTQYACNQMYRRNHTYCPHHIFEAATELVEIVELGAKGQMSTMGVRIVEIMAGNVLGGDVKPGTLDKAIHTFLRNFRTPYDDFVCDSYEDCELIHSPTHRCLQCGEDNVTTATTFFSRPHNKRAFAVFAGPSHAKLMSTAQIRAAVAIPSITLCTHHLEGHAWTMKQLEVMLLDEDFEEKFLSELKEIFIDDKGWFNTMKAVYCCLTTNLPKRMLLNPVCKICKEDKSRSCIQHDQLLGFAAHWFCFEKIAIDIQWDLKRTVLEDNHYKIKVPELEEFEKWDGYELSQLLNVWRSYFGHQHRRSESEERIRVLLFLAKYWRFNLKDRIKEELIRLGEIVDGAAVEATPKTPSYATVSGIIFS</sequence>
<proteinExistence type="predicted"/>
<evidence type="ECO:0000259" key="1">
    <source>
        <dbReference type="Pfam" id="PF25375"/>
    </source>
</evidence>
<dbReference type="Proteomes" id="UP000008281">
    <property type="component" value="Unassembled WGS sequence"/>
</dbReference>
<name>E3M1Z1_CAERE</name>
<dbReference type="OMA" id="ISAHHAC"/>
<dbReference type="EMBL" id="DS268421">
    <property type="protein sequence ID" value="EFO88716.1"/>
    <property type="molecule type" value="Genomic_DNA"/>
</dbReference>
<evidence type="ECO:0000313" key="3">
    <source>
        <dbReference type="Proteomes" id="UP000008281"/>
    </source>
</evidence>
<dbReference type="CTD" id="9804386"/>
<dbReference type="HOGENOM" id="CLU_680155_0_0_1"/>
<dbReference type="AlphaFoldDB" id="E3M1Z1"/>
<reference evidence="2" key="1">
    <citation type="submission" date="2007-07" db="EMBL/GenBank/DDBJ databases">
        <title>PCAP assembly of the Caenorhabditis remanei genome.</title>
        <authorList>
            <consortium name="The Caenorhabditis remanei Sequencing Consortium"/>
            <person name="Wilson R.K."/>
        </authorList>
    </citation>
    <scope>NUCLEOTIDE SEQUENCE [LARGE SCALE GENOMIC DNA]</scope>
    <source>
        <strain evidence="2">PB4641</strain>
    </source>
</reference>
<keyword evidence="3" id="KW-1185">Reference proteome</keyword>
<evidence type="ECO:0000313" key="2">
    <source>
        <dbReference type="EMBL" id="EFO88716.1"/>
    </source>
</evidence>
<dbReference type="GeneID" id="9804386"/>
<accession>E3M1Z1</accession>
<dbReference type="KEGG" id="crq:GCK72_006811"/>
<dbReference type="InParanoid" id="E3M1Z1"/>
<dbReference type="RefSeq" id="XP_003109927.2">
    <property type="nucleotide sequence ID" value="XM_003109879.2"/>
</dbReference>
<protein>
    <recommendedName>
        <fullName evidence="1">Lin-15A/B-like domain-containing protein</fullName>
    </recommendedName>
</protein>
<dbReference type="OrthoDB" id="5774811at2759"/>
<gene>
    <name evidence="2" type="ORF">CRE_06648</name>
</gene>
<organism evidence="3">
    <name type="scientific">Caenorhabditis remanei</name>
    <name type="common">Caenorhabditis vulgaris</name>
    <dbReference type="NCBI Taxonomy" id="31234"/>
    <lineage>
        <taxon>Eukaryota</taxon>
        <taxon>Metazoa</taxon>
        <taxon>Ecdysozoa</taxon>
        <taxon>Nematoda</taxon>
        <taxon>Chromadorea</taxon>
        <taxon>Rhabditida</taxon>
        <taxon>Rhabditina</taxon>
        <taxon>Rhabditomorpha</taxon>
        <taxon>Rhabditoidea</taxon>
        <taxon>Rhabditidae</taxon>
        <taxon>Peloderinae</taxon>
        <taxon>Caenorhabditis</taxon>
    </lineage>
</organism>
<dbReference type="eggNOG" id="ENOG502RW7K">
    <property type="taxonomic scope" value="Eukaryota"/>
</dbReference>
<dbReference type="FunCoup" id="E3M1Z1">
    <property type="interactions" value="1080"/>
</dbReference>